<sequence length="407" mass="44758">MNKENAFTNRDSPLISTDLHRTVSITTPIIAFAFLAAIMSDIRTGQENSFDRLAHPLMFTVLLGLETLLLIRPRSYPFVTATMLLGSSAFFLSKLVALLFFPSPGMNVPAEFTESFVWIPGVYLLAFFTTRLDRARLSGRLFVLLFLLTSLAFAVRSWPVWDPVLLNALIQLNLANCTLFVLSGIVYRFAGHHVQTVAHAQTLEHLVYVDALTGLPNRRQLERTLQEATAASTDTHSTSFSLLSIDLDGFKGVNDSLGHEASDLVLKEVAGRLRGVCRARDVVVRISGDEFAAVLLESREYAAKLVAFRFLESLTRPVHVAGRYRSVPAWESACSPTTEGTRRPCCVTRTGPCTTSSRTGNGRCSSSPRLLPFLAHATTDPAREVGAVPCSYGASRASRACSRWRLS</sequence>
<evidence type="ECO:0000313" key="3">
    <source>
        <dbReference type="EMBL" id="GGK17465.1"/>
    </source>
</evidence>
<feature type="transmembrane region" description="Helical" evidence="1">
    <location>
        <begin position="78"/>
        <end position="100"/>
    </location>
</feature>
<dbReference type="EMBL" id="BMPP01000003">
    <property type="protein sequence ID" value="GGK17465.1"/>
    <property type="molecule type" value="Genomic_DNA"/>
</dbReference>
<keyword evidence="1" id="KW-0812">Transmembrane</keyword>
<keyword evidence="1" id="KW-0472">Membrane</keyword>
<dbReference type="CDD" id="cd01949">
    <property type="entry name" value="GGDEF"/>
    <property type="match status" value="1"/>
</dbReference>
<evidence type="ECO:0000313" key="4">
    <source>
        <dbReference type="Proteomes" id="UP000647587"/>
    </source>
</evidence>
<dbReference type="PANTHER" id="PTHR46663:SF3">
    <property type="entry name" value="SLL0267 PROTEIN"/>
    <property type="match status" value="1"/>
</dbReference>
<feature type="transmembrane region" description="Helical" evidence="1">
    <location>
        <begin position="141"/>
        <end position="158"/>
    </location>
</feature>
<reference evidence="4" key="1">
    <citation type="journal article" date="2019" name="Int. J. Syst. Evol. Microbiol.">
        <title>The Global Catalogue of Microorganisms (GCM) 10K type strain sequencing project: providing services to taxonomists for standard genome sequencing and annotation.</title>
        <authorList>
            <consortium name="The Broad Institute Genomics Platform"/>
            <consortium name="The Broad Institute Genome Sequencing Center for Infectious Disease"/>
            <person name="Wu L."/>
            <person name="Ma J."/>
        </authorList>
    </citation>
    <scope>NUCLEOTIDE SEQUENCE [LARGE SCALE GENOMIC DNA]</scope>
    <source>
        <strain evidence="4">JCM 30331</strain>
    </source>
</reference>
<keyword evidence="4" id="KW-1185">Reference proteome</keyword>
<evidence type="ECO:0000256" key="1">
    <source>
        <dbReference type="SAM" id="Phobius"/>
    </source>
</evidence>
<feature type="transmembrane region" description="Helical" evidence="1">
    <location>
        <begin position="112"/>
        <end position="129"/>
    </location>
</feature>
<feature type="domain" description="GGDEF" evidence="2">
    <location>
        <begin position="238"/>
        <end position="369"/>
    </location>
</feature>
<dbReference type="Gene3D" id="3.30.70.270">
    <property type="match status" value="1"/>
</dbReference>
<feature type="transmembrane region" description="Helical" evidence="1">
    <location>
        <begin position="21"/>
        <end position="40"/>
    </location>
</feature>
<dbReference type="InterPro" id="IPR029787">
    <property type="entry name" value="Nucleotide_cyclase"/>
</dbReference>
<organism evidence="3 4">
    <name type="scientific">Deinococcus malanensis</name>
    <dbReference type="NCBI Taxonomy" id="1706855"/>
    <lineage>
        <taxon>Bacteria</taxon>
        <taxon>Thermotogati</taxon>
        <taxon>Deinococcota</taxon>
        <taxon>Deinococci</taxon>
        <taxon>Deinococcales</taxon>
        <taxon>Deinococcaceae</taxon>
        <taxon>Deinococcus</taxon>
    </lineage>
</organism>
<proteinExistence type="predicted"/>
<dbReference type="NCBIfam" id="TIGR00254">
    <property type="entry name" value="GGDEF"/>
    <property type="match status" value="1"/>
</dbReference>
<gene>
    <name evidence="3" type="ORF">GCM10008955_08730</name>
</gene>
<dbReference type="InterPro" id="IPR000160">
    <property type="entry name" value="GGDEF_dom"/>
</dbReference>
<dbReference type="InterPro" id="IPR052163">
    <property type="entry name" value="DGC-Regulatory_Protein"/>
</dbReference>
<keyword evidence="1" id="KW-1133">Transmembrane helix</keyword>
<evidence type="ECO:0000259" key="2">
    <source>
        <dbReference type="PROSITE" id="PS50887"/>
    </source>
</evidence>
<dbReference type="Proteomes" id="UP000647587">
    <property type="component" value="Unassembled WGS sequence"/>
</dbReference>
<accession>A0ABQ2EQK1</accession>
<dbReference type="SUPFAM" id="SSF55073">
    <property type="entry name" value="Nucleotide cyclase"/>
    <property type="match status" value="1"/>
</dbReference>
<protein>
    <recommendedName>
        <fullName evidence="2">GGDEF domain-containing protein</fullName>
    </recommendedName>
</protein>
<dbReference type="PANTHER" id="PTHR46663">
    <property type="entry name" value="DIGUANYLATE CYCLASE DGCT-RELATED"/>
    <property type="match status" value="1"/>
</dbReference>
<dbReference type="PROSITE" id="PS50887">
    <property type="entry name" value="GGDEF"/>
    <property type="match status" value="1"/>
</dbReference>
<name>A0ABQ2EQK1_9DEIO</name>
<comment type="caution">
    <text evidence="3">The sequence shown here is derived from an EMBL/GenBank/DDBJ whole genome shotgun (WGS) entry which is preliminary data.</text>
</comment>
<feature type="transmembrane region" description="Helical" evidence="1">
    <location>
        <begin position="52"/>
        <end position="71"/>
    </location>
</feature>
<dbReference type="InterPro" id="IPR043128">
    <property type="entry name" value="Rev_trsase/Diguanyl_cyclase"/>
</dbReference>
<dbReference type="Pfam" id="PF00990">
    <property type="entry name" value="GGDEF"/>
    <property type="match status" value="1"/>
</dbReference>
<dbReference type="SMART" id="SM00267">
    <property type="entry name" value="GGDEF"/>
    <property type="match status" value="1"/>
</dbReference>
<feature type="transmembrane region" description="Helical" evidence="1">
    <location>
        <begin position="164"/>
        <end position="187"/>
    </location>
</feature>